<evidence type="ECO:0000256" key="4">
    <source>
        <dbReference type="ARBA" id="ARBA00022737"/>
    </source>
</evidence>
<dbReference type="SUPFAM" id="SSF57850">
    <property type="entry name" value="RING/U-box"/>
    <property type="match status" value="1"/>
</dbReference>
<evidence type="ECO:0000256" key="1">
    <source>
        <dbReference type="ARBA" id="ARBA00004123"/>
    </source>
</evidence>
<dbReference type="SMART" id="SM00438">
    <property type="entry name" value="ZnF_NFX"/>
    <property type="match status" value="9"/>
</dbReference>
<feature type="region of interest" description="Disordered" evidence="11">
    <location>
        <begin position="1094"/>
        <end position="1155"/>
    </location>
</feature>
<keyword evidence="4" id="KW-0677">Repeat</keyword>
<dbReference type="CDD" id="cd06008">
    <property type="entry name" value="NF-X1-zinc-finger"/>
    <property type="match status" value="6"/>
</dbReference>
<dbReference type="GO" id="GO:0000981">
    <property type="term" value="F:DNA-binding transcription factor activity, RNA polymerase II-specific"/>
    <property type="evidence" value="ECO:0007669"/>
    <property type="project" value="TreeGrafter"/>
</dbReference>
<keyword evidence="8" id="KW-0804">Transcription</keyword>
<feature type="compositionally biased region" description="Basic and acidic residues" evidence="11">
    <location>
        <begin position="1143"/>
        <end position="1155"/>
    </location>
</feature>
<dbReference type="GO" id="GO:0005634">
    <property type="term" value="C:nucleus"/>
    <property type="evidence" value="ECO:0007669"/>
    <property type="project" value="UniProtKB-SubCell"/>
</dbReference>
<proteinExistence type="inferred from homology"/>
<dbReference type="OrthoDB" id="6512771at2759"/>
<dbReference type="InterPro" id="IPR034078">
    <property type="entry name" value="NFX1_fam"/>
</dbReference>
<evidence type="ECO:0000256" key="8">
    <source>
        <dbReference type="ARBA" id="ARBA00023163"/>
    </source>
</evidence>
<dbReference type="SUPFAM" id="SSF82708">
    <property type="entry name" value="R3H domain"/>
    <property type="match status" value="1"/>
</dbReference>
<dbReference type="FunFam" id="3.30.1370.50:FF:000006">
    <property type="entry name" value="NF-X1 finger transcription factor"/>
    <property type="match status" value="1"/>
</dbReference>
<reference evidence="14" key="1">
    <citation type="journal article" date="2020" name="Stud. Mycol.">
        <title>101 Dothideomycetes genomes: a test case for predicting lifestyles and emergence of pathogens.</title>
        <authorList>
            <person name="Haridas S."/>
            <person name="Albert R."/>
            <person name="Binder M."/>
            <person name="Bloem J."/>
            <person name="Labutti K."/>
            <person name="Salamov A."/>
            <person name="Andreopoulos B."/>
            <person name="Baker S."/>
            <person name="Barry K."/>
            <person name="Bills G."/>
            <person name="Bluhm B."/>
            <person name="Cannon C."/>
            <person name="Castanera R."/>
            <person name="Culley D."/>
            <person name="Daum C."/>
            <person name="Ezra D."/>
            <person name="Gonzalez J."/>
            <person name="Henrissat B."/>
            <person name="Kuo A."/>
            <person name="Liang C."/>
            <person name="Lipzen A."/>
            <person name="Lutzoni F."/>
            <person name="Magnuson J."/>
            <person name="Mondo S."/>
            <person name="Nolan M."/>
            <person name="Ohm R."/>
            <person name="Pangilinan J."/>
            <person name="Park H.-J."/>
            <person name="Ramirez L."/>
            <person name="Alfaro M."/>
            <person name="Sun H."/>
            <person name="Tritt A."/>
            <person name="Yoshinaga Y."/>
            <person name="Zwiers L.-H."/>
            <person name="Turgeon B."/>
            <person name="Goodwin S."/>
            <person name="Spatafora J."/>
            <person name="Crous P."/>
            <person name="Grigoriev I."/>
        </authorList>
    </citation>
    <scope>NUCLEOTIDE SEQUENCE</scope>
    <source>
        <strain evidence="14">CBS 627.86</strain>
    </source>
</reference>
<keyword evidence="9" id="KW-0539">Nucleus</keyword>
<dbReference type="Pfam" id="PF01422">
    <property type="entry name" value="zf-NF-X1"/>
    <property type="match status" value="7"/>
</dbReference>
<dbReference type="PROSITE" id="PS50089">
    <property type="entry name" value="ZF_RING_2"/>
    <property type="match status" value="1"/>
</dbReference>
<feature type="domain" description="RING-type" evidence="12">
    <location>
        <begin position="182"/>
        <end position="243"/>
    </location>
</feature>
<organism evidence="14 15">
    <name type="scientific">Lophiotrema nucula</name>
    <dbReference type="NCBI Taxonomy" id="690887"/>
    <lineage>
        <taxon>Eukaryota</taxon>
        <taxon>Fungi</taxon>
        <taxon>Dikarya</taxon>
        <taxon>Ascomycota</taxon>
        <taxon>Pezizomycotina</taxon>
        <taxon>Dothideomycetes</taxon>
        <taxon>Pleosporomycetidae</taxon>
        <taxon>Pleosporales</taxon>
        <taxon>Lophiotremataceae</taxon>
        <taxon>Lophiotrema</taxon>
    </lineage>
</organism>
<keyword evidence="5 10" id="KW-0863">Zinc-finger</keyword>
<dbReference type="InterPro" id="IPR036867">
    <property type="entry name" value="R3H_dom_sf"/>
</dbReference>
<dbReference type="GO" id="GO:0000122">
    <property type="term" value="P:negative regulation of transcription by RNA polymerase II"/>
    <property type="evidence" value="ECO:0007669"/>
    <property type="project" value="TreeGrafter"/>
</dbReference>
<feature type="domain" description="R3H" evidence="13">
    <location>
        <begin position="841"/>
        <end position="904"/>
    </location>
</feature>
<evidence type="ECO:0000256" key="10">
    <source>
        <dbReference type="PROSITE-ProRule" id="PRU00175"/>
    </source>
</evidence>
<feature type="region of interest" description="Disordered" evidence="11">
    <location>
        <begin position="136"/>
        <end position="167"/>
    </location>
</feature>
<dbReference type="InterPro" id="IPR001841">
    <property type="entry name" value="Znf_RING"/>
</dbReference>
<gene>
    <name evidence="14" type="ORF">BDV96DRAFT_623519</name>
</gene>
<sequence length="1155" mass="126557">MSAETSTAQTTDQSPAGPSRGGHARRRPRNRNRGGNTQSTHSEATQTPAAPVQTQAEPAASGGSNTQSRRAGRGRGRGGLQGKQRGGAAAARNLPRTAGGRQFGGQLTVEDDAASTISESPQAGSSTASQLQADAPAFEPGKPVAPRKPRHPKERKPQAPKSTAADIATRTHEDIDNSHYECAICTEEVRRSSRAWSCRTCWTVFHLSCVKRWSANEGSAAARQQAPEGELPPPRQWRCPGCNLPKDVLPKTFSCWCEKEIDPRPLAGLPPFSCGQTCSRQRMMPKKCPHPCPSICHAGPCPPCTQLGPTQYCFCGKKSVTRRCIDTDYENGWSCGEICGELMPCGEHTCVQPCHEGLCGACEVRVPARCYCGQTQKDILCCDRGDELDSSQSHVAADGTEAVEHWTGLFECPNTCGRPFDCGKHTCEKPCHTQDAQTPHCPRSPDIVTHCPCGKTHLSEISDKTRRVCEDPIPNCTKPCGKLLPCGHECKQLCHQGECLPCLQTVTIACRCGRTTSSTVCHQGTEESPQCMRVCRVSLNCGRHECGERCCPGERKATERQSSRRKLRPLDSAPTRHPDDAFEAEHICTRSCGRQLRCGNPDHRCQELCHKGPCGTCREAIFEEISCDCGRTVLQPPLPCGTKPPPCRFQCERPKGCGHPQVAHNCHQDDESCPKCPFLTTKPCLCGKNTLKNQPCWRNEVRCGDICGRRLKCGAHKCQKQCHRPGECEEPCRQSCGKELSVCGHPCLAACHSPTPCKEEKPCQHKIFVTCECQRIKQEAKCLATKNNDGNTKKTLKCDDECSRLERNRKLALALNIDIATHQDDHVPYSAETMNLYLANSTWAAAQEKEFRIFAADTEAKRLRFKPMPAQQRKFLHSMSEDFGFDSESMDPEPHRHVALFKTPRFVMAPMKTLAECARIRQVQRIAAPSTTTTVSRPKASNTTGDPFNAFIITNPRFALTIEEVNSAIKSALANAPFQLEVHFLPSEEVALRPPLAYRVNVPEQRELQAQLELLKPALSQALASHSIGKLQLARLDASLNVLRKDSDITGPGAGWSQVAAKGAPVRRLEKTAALGNKGGFAVLSLPSARKKKEKASEVVDDWEAAEMEEEEKERSAAASAIQSEDEGHASAEDGASDGEIGELPKRWADIEDEE</sequence>
<evidence type="ECO:0000256" key="5">
    <source>
        <dbReference type="ARBA" id="ARBA00022771"/>
    </source>
</evidence>
<dbReference type="GO" id="GO:0000977">
    <property type="term" value="F:RNA polymerase II transcription regulatory region sequence-specific DNA binding"/>
    <property type="evidence" value="ECO:0007669"/>
    <property type="project" value="TreeGrafter"/>
</dbReference>
<evidence type="ECO:0008006" key="16">
    <source>
        <dbReference type="Google" id="ProtNLM"/>
    </source>
</evidence>
<dbReference type="GO" id="GO:0008270">
    <property type="term" value="F:zinc ion binding"/>
    <property type="evidence" value="ECO:0007669"/>
    <property type="project" value="UniProtKB-KW"/>
</dbReference>
<dbReference type="EMBL" id="ML977334">
    <property type="protein sequence ID" value="KAF2111351.1"/>
    <property type="molecule type" value="Genomic_DNA"/>
</dbReference>
<evidence type="ECO:0000259" key="13">
    <source>
        <dbReference type="PROSITE" id="PS51061"/>
    </source>
</evidence>
<comment type="subcellular location">
    <subcellularLocation>
        <location evidence="1">Nucleus</location>
    </subcellularLocation>
</comment>
<feature type="compositionally biased region" description="Basic residues" evidence="11">
    <location>
        <begin position="22"/>
        <end position="32"/>
    </location>
</feature>
<evidence type="ECO:0000256" key="6">
    <source>
        <dbReference type="ARBA" id="ARBA00022833"/>
    </source>
</evidence>
<evidence type="ECO:0000313" key="15">
    <source>
        <dbReference type="Proteomes" id="UP000799770"/>
    </source>
</evidence>
<feature type="region of interest" description="Disordered" evidence="11">
    <location>
        <begin position="1"/>
        <end position="106"/>
    </location>
</feature>
<feature type="compositionally biased region" description="Polar residues" evidence="11">
    <location>
        <begin position="37"/>
        <end position="68"/>
    </location>
</feature>
<dbReference type="Proteomes" id="UP000799770">
    <property type="component" value="Unassembled WGS sequence"/>
</dbReference>
<evidence type="ECO:0000313" key="14">
    <source>
        <dbReference type="EMBL" id="KAF2111351.1"/>
    </source>
</evidence>
<feature type="compositionally biased region" description="Basic residues" evidence="11">
    <location>
        <begin position="145"/>
        <end position="154"/>
    </location>
</feature>
<name>A0A6A5YZ20_9PLEO</name>
<dbReference type="Gene3D" id="3.30.1370.50">
    <property type="entry name" value="R3H-like domain"/>
    <property type="match status" value="1"/>
</dbReference>
<evidence type="ECO:0000256" key="2">
    <source>
        <dbReference type="ARBA" id="ARBA00007269"/>
    </source>
</evidence>
<accession>A0A6A5YZ20</accession>
<dbReference type="InterPro" id="IPR001374">
    <property type="entry name" value="R3H_dom"/>
</dbReference>
<keyword evidence="15" id="KW-1185">Reference proteome</keyword>
<keyword evidence="3" id="KW-0479">Metal-binding</keyword>
<keyword evidence="6" id="KW-0862">Zinc</keyword>
<feature type="compositionally biased region" description="Acidic residues" evidence="11">
    <location>
        <begin position="1099"/>
        <end position="1112"/>
    </location>
</feature>
<evidence type="ECO:0000256" key="3">
    <source>
        <dbReference type="ARBA" id="ARBA00022723"/>
    </source>
</evidence>
<evidence type="ECO:0000259" key="12">
    <source>
        <dbReference type="PROSITE" id="PS50089"/>
    </source>
</evidence>
<dbReference type="PROSITE" id="PS51061">
    <property type="entry name" value="R3H"/>
    <property type="match status" value="1"/>
</dbReference>
<dbReference type="AlphaFoldDB" id="A0A6A5YZ20"/>
<evidence type="ECO:0000256" key="11">
    <source>
        <dbReference type="SAM" id="MobiDB-lite"/>
    </source>
</evidence>
<protein>
    <recommendedName>
        <fullName evidence="16">R3H domain-containing protein</fullName>
    </recommendedName>
</protein>
<dbReference type="CDD" id="cd16492">
    <property type="entry name" value="RING-CH-C4HC3_NFX1-like"/>
    <property type="match status" value="1"/>
</dbReference>
<comment type="similarity">
    <text evidence="2">Belongs to the NFX1 family.</text>
</comment>
<evidence type="ECO:0000256" key="7">
    <source>
        <dbReference type="ARBA" id="ARBA00023015"/>
    </source>
</evidence>
<dbReference type="PANTHER" id="PTHR12360">
    <property type="entry name" value="NUCLEAR TRANSCRIPTION FACTOR, X-BOX BINDING 1 NFX1"/>
    <property type="match status" value="1"/>
</dbReference>
<dbReference type="SMART" id="SM00393">
    <property type="entry name" value="R3H"/>
    <property type="match status" value="1"/>
</dbReference>
<evidence type="ECO:0000256" key="9">
    <source>
        <dbReference type="ARBA" id="ARBA00023242"/>
    </source>
</evidence>
<dbReference type="PANTHER" id="PTHR12360:SF12">
    <property type="entry name" value="TRANSCRIPTIONAL REPRESSOR NF-X1"/>
    <property type="match status" value="1"/>
</dbReference>
<feature type="compositionally biased region" description="Polar residues" evidence="11">
    <location>
        <begin position="1"/>
        <end position="14"/>
    </location>
</feature>
<keyword evidence="7" id="KW-0805">Transcription regulation</keyword>
<dbReference type="InterPro" id="IPR000967">
    <property type="entry name" value="Znf_NFX1"/>
</dbReference>
<dbReference type="Pfam" id="PF01424">
    <property type="entry name" value="R3H"/>
    <property type="match status" value="1"/>
</dbReference>